<reference evidence="3" key="1">
    <citation type="submission" date="2019-10" db="EMBL/GenBank/DDBJ databases">
        <title>Draft genome sequece of Microseira wollei NIES-4236.</title>
        <authorList>
            <person name="Yamaguchi H."/>
            <person name="Suzuki S."/>
            <person name="Kawachi M."/>
        </authorList>
    </citation>
    <scope>NUCLEOTIDE SEQUENCE</scope>
    <source>
        <strain evidence="3">NIES-4236</strain>
    </source>
</reference>
<evidence type="ECO:0000256" key="1">
    <source>
        <dbReference type="ARBA" id="ARBA00006817"/>
    </source>
</evidence>
<protein>
    <recommendedName>
        <fullName evidence="2">Activator of Hsp90 ATPase homologue 1/2-like C-terminal domain-containing protein</fullName>
    </recommendedName>
</protein>
<dbReference type="RefSeq" id="WP_226588804.1">
    <property type="nucleotide sequence ID" value="NZ_BLAY01000142.1"/>
</dbReference>
<feature type="domain" description="Activator of Hsp90 ATPase homologue 1/2-like C-terminal" evidence="2">
    <location>
        <begin position="17"/>
        <end position="142"/>
    </location>
</feature>
<accession>A0AAV3XMG1</accession>
<dbReference type="Pfam" id="PF08327">
    <property type="entry name" value="AHSA1"/>
    <property type="match status" value="1"/>
</dbReference>
<name>A0AAV3XMG1_9CYAN</name>
<keyword evidence="4" id="KW-1185">Reference proteome</keyword>
<comment type="similarity">
    <text evidence="1">Belongs to the AHA1 family.</text>
</comment>
<evidence type="ECO:0000259" key="2">
    <source>
        <dbReference type="Pfam" id="PF08327"/>
    </source>
</evidence>
<sequence length="168" mass="18456">MNSQSKLPCIEHVVYIKVSPEKVYKTLTTGEGWDSWFTQGTTVNPRPGGSIQLRWKNFGAGHWTTEDGGAVLEAETNCKFVFQWSPGENPTTVVITLKQLGEGTLLKLVESGYSPSDTDFQACLGCAIGWGEALTLLKFYLEYGVTYGEVPYEDGIASPPLPEKLELT</sequence>
<gene>
    <name evidence="3" type="ORF">MiSe_67950</name>
</gene>
<dbReference type="Proteomes" id="UP001050975">
    <property type="component" value="Unassembled WGS sequence"/>
</dbReference>
<evidence type="ECO:0000313" key="4">
    <source>
        <dbReference type="Proteomes" id="UP001050975"/>
    </source>
</evidence>
<dbReference type="Gene3D" id="3.30.530.20">
    <property type="match status" value="1"/>
</dbReference>
<dbReference type="EMBL" id="BLAY01000142">
    <property type="protein sequence ID" value="GET41981.1"/>
    <property type="molecule type" value="Genomic_DNA"/>
</dbReference>
<comment type="caution">
    <text evidence="3">The sequence shown here is derived from an EMBL/GenBank/DDBJ whole genome shotgun (WGS) entry which is preliminary data.</text>
</comment>
<dbReference type="AlphaFoldDB" id="A0AAV3XMG1"/>
<dbReference type="SUPFAM" id="SSF55961">
    <property type="entry name" value="Bet v1-like"/>
    <property type="match status" value="1"/>
</dbReference>
<dbReference type="CDD" id="cd07814">
    <property type="entry name" value="SRPBCC_CalC_Aha1-like"/>
    <property type="match status" value="1"/>
</dbReference>
<dbReference type="InterPro" id="IPR013538">
    <property type="entry name" value="ASHA1/2-like_C"/>
</dbReference>
<dbReference type="InterPro" id="IPR023393">
    <property type="entry name" value="START-like_dom_sf"/>
</dbReference>
<proteinExistence type="inferred from homology"/>
<evidence type="ECO:0000313" key="3">
    <source>
        <dbReference type="EMBL" id="GET41981.1"/>
    </source>
</evidence>
<organism evidence="3 4">
    <name type="scientific">Microseira wollei NIES-4236</name>
    <dbReference type="NCBI Taxonomy" id="2530354"/>
    <lineage>
        <taxon>Bacteria</taxon>
        <taxon>Bacillati</taxon>
        <taxon>Cyanobacteriota</taxon>
        <taxon>Cyanophyceae</taxon>
        <taxon>Oscillatoriophycideae</taxon>
        <taxon>Aerosakkonematales</taxon>
        <taxon>Aerosakkonemataceae</taxon>
        <taxon>Microseira</taxon>
    </lineage>
</organism>